<accession>A0A7V5RPF6</accession>
<sequence>MKLIEKRQRLSTGIFISLLALVLPLSAQQPGGDMSVRQQMLNLQHRGMQQMNQLNMQMSMDQMMKQMNEMLSHTGEMVKSAREHDEHGQGSLSGPVRPGMAVLSGHLDAMARGMQKTLGEMRRMMADESLMNDPLVKKHMHEMQGNMGRMMSAMEDLLKSMDTLHTKKENE</sequence>
<reference evidence="2" key="1">
    <citation type="journal article" date="2020" name="mSystems">
        <title>Genome- and Community-Level Interaction Insights into Carbon Utilization and Element Cycling Functions of Hydrothermarchaeota in Hydrothermal Sediment.</title>
        <authorList>
            <person name="Zhou Z."/>
            <person name="Liu Y."/>
            <person name="Xu W."/>
            <person name="Pan J."/>
            <person name="Luo Z.H."/>
            <person name="Li M."/>
        </authorList>
    </citation>
    <scope>NUCLEOTIDE SEQUENCE [LARGE SCALE GENOMIC DNA]</scope>
    <source>
        <strain evidence="2">HyVt-460</strain>
    </source>
</reference>
<protein>
    <recommendedName>
        <fullName evidence="3">DUF4175 domain-containing protein</fullName>
    </recommendedName>
</protein>
<gene>
    <name evidence="2" type="ORF">ENJ15_04930</name>
</gene>
<dbReference type="EMBL" id="DRLI01000186">
    <property type="protein sequence ID" value="HHM02336.1"/>
    <property type="molecule type" value="Genomic_DNA"/>
</dbReference>
<keyword evidence="1" id="KW-0732">Signal</keyword>
<evidence type="ECO:0008006" key="3">
    <source>
        <dbReference type="Google" id="ProtNLM"/>
    </source>
</evidence>
<feature type="chain" id="PRO_5030538852" description="DUF4175 domain-containing protein" evidence="1">
    <location>
        <begin position="28"/>
        <end position="171"/>
    </location>
</feature>
<proteinExistence type="predicted"/>
<name>A0A7V5RPF6_CALAY</name>
<comment type="caution">
    <text evidence="2">The sequence shown here is derived from an EMBL/GenBank/DDBJ whole genome shotgun (WGS) entry which is preliminary data.</text>
</comment>
<organism evidence="2">
    <name type="scientific">Caldithrix abyssi</name>
    <dbReference type="NCBI Taxonomy" id="187145"/>
    <lineage>
        <taxon>Bacteria</taxon>
        <taxon>Pseudomonadati</taxon>
        <taxon>Calditrichota</taxon>
        <taxon>Calditrichia</taxon>
        <taxon>Calditrichales</taxon>
        <taxon>Calditrichaceae</taxon>
        <taxon>Caldithrix</taxon>
    </lineage>
</organism>
<dbReference type="AlphaFoldDB" id="A0A7V5RPF6"/>
<evidence type="ECO:0000313" key="2">
    <source>
        <dbReference type="EMBL" id="HHM02336.1"/>
    </source>
</evidence>
<dbReference type="Proteomes" id="UP000885771">
    <property type="component" value="Unassembled WGS sequence"/>
</dbReference>
<feature type="signal peptide" evidence="1">
    <location>
        <begin position="1"/>
        <end position="27"/>
    </location>
</feature>
<evidence type="ECO:0000256" key="1">
    <source>
        <dbReference type="SAM" id="SignalP"/>
    </source>
</evidence>